<feature type="signal peptide" evidence="1">
    <location>
        <begin position="1"/>
        <end position="20"/>
    </location>
</feature>
<dbReference type="RefSeq" id="WP_085886877.1">
    <property type="nucleotide sequence ID" value="NZ_FWFN01000002.1"/>
</dbReference>
<dbReference type="PANTHER" id="PTHR42779">
    <property type="entry name" value="PROTEIN YNJB"/>
    <property type="match status" value="1"/>
</dbReference>
<dbReference type="InterPro" id="IPR006059">
    <property type="entry name" value="SBP"/>
</dbReference>
<dbReference type="Gene3D" id="3.40.190.10">
    <property type="entry name" value="Periplasmic binding protein-like II"/>
    <property type="match status" value="2"/>
</dbReference>
<feature type="chain" id="PRO_5012710715" description="Bacterial extracellular solute-binding protein" evidence="1">
    <location>
        <begin position="21"/>
        <end position="370"/>
    </location>
</feature>
<accession>A0A1X6YNH3</accession>
<dbReference type="OrthoDB" id="3239593at2"/>
<dbReference type="Pfam" id="PF13416">
    <property type="entry name" value="SBP_bac_8"/>
    <property type="match status" value="1"/>
</dbReference>
<protein>
    <recommendedName>
        <fullName evidence="4">Bacterial extracellular solute-binding protein</fullName>
    </recommendedName>
</protein>
<sequence length="370" mass="40830">MLRKLLVAATAIGLASGVQAQDQNDLLSKSWDDIVAQAKDEGSVNWFVWYFQPRYRELAEAFTAEYGIEVMIPEGTHEGNIDKVLAETGRERGDVDLLAMGADRIELFKQENLVGPLNDVLPNAGTMTTEVGGFDGQGYGWAYWGNQTGIAYDPEAIDEADLPQSVEDFAAYWETNPGRFGFNYENGGSGPSFFTHVARNLTDADFTSGEVTEEKMDALQPAWDFFLDHTDGYVITASNTDSLIRLSNREFALVPAWEDHLFKLQGEKEVSDRIKFYIPEFGMTGGGNINVIPANAPHPAAALVFLNWVSSPETQTRFNEVFGAAPMNSAADDSHALIPNDMRARAVSSPANPFNTELRQAFIEHVALER</sequence>
<dbReference type="AlphaFoldDB" id="A0A1X6YNH3"/>
<keyword evidence="1" id="KW-0732">Signal</keyword>
<reference evidence="2 3" key="1">
    <citation type="submission" date="2017-03" db="EMBL/GenBank/DDBJ databases">
        <authorList>
            <person name="Afonso C.L."/>
            <person name="Miller P.J."/>
            <person name="Scott M.A."/>
            <person name="Spackman E."/>
            <person name="Goraichik I."/>
            <person name="Dimitrov K.M."/>
            <person name="Suarez D.L."/>
            <person name="Swayne D.E."/>
        </authorList>
    </citation>
    <scope>NUCLEOTIDE SEQUENCE [LARGE SCALE GENOMIC DNA]</scope>
    <source>
        <strain evidence="2 3">CECT 7751</strain>
    </source>
</reference>
<evidence type="ECO:0000256" key="1">
    <source>
        <dbReference type="SAM" id="SignalP"/>
    </source>
</evidence>
<gene>
    <name evidence="2" type="ORF">PSM7751_00971</name>
</gene>
<organism evidence="2 3">
    <name type="scientific">Pseudooceanicola marinus</name>
    <dbReference type="NCBI Taxonomy" id="396013"/>
    <lineage>
        <taxon>Bacteria</taxon>
        <taxon>Pseudomonadati</taxon>
        <taxon>Pseudomonadota</taxon>
        <taxon>Alphaproteobacteria</taxon>
        <taxon>Rhodobacterales</taxon>
        <taxon>Paracoccaceae</taxon>
        <taxon>Pseudooceanicola</taxon>
    </lineage>
</organism>
<evidence type="ECO:0000313" key="2">
    <source>
        <dbReference type="EMBL" id="SLN26552.1"/>
    </source>
</evidence>
<name>A0A1X6YNH3_9RHOB</name>
<evidence type="ECO:0000313" key="3">
    <source>
        <dbReference type="Proteomes" id="UP000193963"/>
    </source>
</evidence>
<evidence type="ECO:0008006" key="4">
    <source>
        <dbReference type="Google" id="ProtNLM"/>
    </source>
</evidence>
<dbReference type="Proteomes" id="UP000193963">
    <property type="component" value="Unassembled WGS sequence"/>
</dbReference>
<dbReference type="PANTHER" id="PTHR42779:SF1">
    <property type="entry name" value="PROTEIN YNJB"/>
    <property type="match status" value="1"/>
</dbReference>
<dbReference type="EMBL" id="FWFN01000002">
    <property type="protein sequence ID" value="SLN26552.1"/>
    <property type="molecule type" value="Genomic_DNA"/>
</dbReference>
<keyword evidence="3" id="KW-1185">Reference proteome</keyword>
<dbReference type="SUPFAM" id="SSF53850">
    <property type="entry name" value="Periplasmic binding protein-like II"/>
    <property type="match status" value="1"/>
</dbReference>
<proteinExistence type="predicted"/>